<reference evidence="2" key="1">
    <citation type="submission" date="2018-04" db="EMBL/GenBank/DDBJ databases">
        <authorList>
            <person name="Lucker S."/>
            <person name="Sakoula D."/>
        </authorList>
    </citation>
    <scope>NUCLEOTIDE SEQUENCE [LARGE SCALE GENOMIC DNA]</scope>
</reference>
<name>A0A330L383_9BACT</name>
<dbReference type="EMBL" id="OUNR01000001">
    <property type="protein sequence ID" value="SPP63673.1"/>
    <property type="molecule type" value="Genomic_DNA"/>
</dbReference>
<evidence type="ECO:0000313" key="2">
    <source>
        <dbReference type="Proteomes" id="UP000248168"/>
    </source>
</evidence>
<accession>A0A330L383</accession>
<proteinExistence type="predicted"/>
<organism evidence="1 2">
    <name type="scientific">Nitrospira lenta</name>
    <dbReference type="NCBI Taxonomy" id="1436998"/>
    <lineage>
        <taxon>Bacteria</taxon>
        <taxon>Pseudomonadati</taxon>
        <taxon>Nitrospirota</taxon>
        <taxon>Nitrospiria</taxon>
        <taxon>Nitrospirales</taxon>
        <taxon>Nitrospiraceae</taxon>
        <taxon>Nitrospira</taxon>
    </lineage>
</organism>
<keyword evidence="2" id="KW-1185">Reference proteome</keyword>
<protein>
    <submittedName>
        <fullName evidence="1">Uncharacterized protein</fullName>
    </submittedName>
</protein>
<dbReference type="Proteomes" id="UP000248168">
    <property type="component" value="Unassembled WGS sequence"/>
</dbReference>
<dbReference type="InParanoid" id="A0A330L383"/>
<sequence length="66" mass="7413">MLKIGLPSLISTNSLYKVSLSVPVPSAYRCLFHWLVPFRPLAGRWRYPVDVTLPRGRRFDSPLGGG</sequence>
<dbReference type="AlphaFoldDB" id="A0A330L383"/>
<gene>
    <name evidence="1" type="ORF">NITLEN_10759</name>
</gene>
<evidence type="ECO:0000313" key="1">
    <source>
        <dbReference type="EMBL" id="SPP63673.1"/>
    </source>
</evidence>